<dbReference type="EMBL" id="FOUT01000002">
    <property type="protein sequence ID" value="SFM74152.1"/>
    <property type="molecule type" value="Genomic_DNA"/>
</dbReference>
<proteinExistence type="predicted"/>
<protein>
    <submittedName>
        <fullName evidence="1">Uncharacterized protein</fullName>
    </submittedName>
</protein>
<gene>
    <name evidence="1" type="ORF">SAMN05444143_10256</name>
</gene>
<reference evidence="2" key="1">
    <citation type="submission" date="2016-10" db="EMBL/GenBank/DDBJ databases">
        <authorList>
            <person name="Varghese N."/>
            <person name="Submissions S."/>
        </authorList>
    </citation>
    <scope>NUCLEOTIDE SEQUENCE [LARGE SCALE GENOMIC DNA]</scope>
    <source>
        <strain evidence="2">DSM 4002</strain>
    </source>
</reference>
<sequence length="37" mass="4451">MLFLFDSNILTLFHVAVKHFQMIVNDLLMAKFKYNFT</sequence>
<dbReference type="Proteomes" id="UP000182961">
    <property type="component" value="Unassembled WGS sequence"/>
</dbReference>
<evidence type="ECO:0000313" key="2">
    <source>
        <dbReference type="Proteomes" id="UP000182961"/>
    </source>
</evidence>
<accession>A0A1I4TBS1</accession>
<evidence type="ECO:0000313" key="1">
    <source>
        <dbReference type="EMBL" id="SFM74152.1"/>
    </source>
</evidence>
<organism evidence="1 2">
    <name type="scientific">Flavobacterium succinicans</name>
    <dbReference type="NCBI Taxonomy" id="29536"/>
    <lineage>
        <taxon>Bacteria</taxon>
        <taxon>Pseudomonadati</taxon>
        <taxon>Bacteroidota</taxon>
        <taxon>Flavobacteriia</taxon>
        <taxon>Flavobacteriales</taxon>
        <taxon>Flavobacteriaceae</taxon>
        <taxon>Flavobacterium</taxon>
    </lineage>
</organism>
<name>A0A1I4TBS1_9FLAO</name>
<keyword evidence="2" id="KW-1185">Reference proteome</keyword>
<dbReference type="AlphaFoldDB" id="A0A1I4TBS1"/>